<dbReference type="SUPFAM" id="SSF46785">
    <property type="entry name" value="Winged helix' DNA-binding domain"/>
    <property type="match status" value="1"/>
</dbReference>
<dbReference type="EMBL" id="LWBR01000005">
    <property type="protein sequence ID" value="KZN97809.1"/>
    <property type="molecule type" value="Genomic_DNA"/>
</dbReference>
<dbReference type="Proteomes" id="UP000076476">
    <property type="component" value="Unassembled WGS sequence"/>
</dbReference>
<evidence type="ECO:0000256" key="1">
    <source>
        <dbReference type="ARBA" id="ARBA00009437"/>
    </source>
</evidence>
<dbReference type="GeneID" id="301124568"/>
<comment type="similarity">
    <text evidence="1">Belongs to the LysR transcriptional regulatory family.</text>
</comment>
<comment type="caution">
    <text evidence="5">The sequence shown here is derived from an EMBL/GenBank/DDBJ whole genome shotgun (WGS) entry which is preliminary data.</text>
</comment>
<evidence type="ECO:0000256" key="2">
    <source>
        <dbReference type="ARBA" id="ARBA00023015"/>
    </source>
</evidence>
<dbReference type="Gene3D" id="1.10.10.10">
    <property type="entry name" value="Winged helix-like DNA-binding domain superfamily/Winged helix DNA-binding domain"/>
    <property type="match status" value="1"/>
</dbReference>
<dbReference type="AlphaFoldDB" id="A0A163YZ37"/>
<dbReference type="SUPFAM" id="SSF53850">
    <property type="entry name" value="Periplasmic binding protein-like II"/>
    <property type="match status" value="1"/>
</dbReference>
<accession>A0A163YZ37</accession>
<dbReference type="InterPro" id="IPR005119">
    <property type="entry name" value="LysR_subst-bd"/>
</dbReference>
<dbReference type="RefSeq" id="WP_063386489.1">
    <property type="nucleotide sequence ID" value="NZ_LVHY01000110.1"/>
</dbReference>
<evidence type="ECO:0000256" key="4">
    <source>
        <dbReference type="ARBA" id="ARBA00023163"/>
    </source>
</evidence>
<sequence>MFELQDLRIIAAIAKNKGITKAAKELGYVQPNVTARLNKLESCLGFPLFIRTKKEVILTPNGKVFLNYANLILNLCREAEKAMNKLAIPDGELNIGSMETTSYVRLPHILKQYSANYPNVKIKLQTGTTKELIDKVLHHDIEGAFVAGPVNHPDLIENVIFKERLVLITNTPDNPLKNKECTLVVFKEGCYYREVFTRIMNDYHITIQNVIEVDAAQAILNCVRAGVGISLIPESMSKLTKSLYTYPIDKDYVNVDTVFITRKSLAKTLAFNKFVELLTL</sequence>
<accession>A0A165Z404</accession>
<keyword evidence="6" id="KW-1185">Reference proteome</keyword>
<gene>
    <name evidence="5" type="ORF">AZI98_01295</name>
</gene>
<dbReference type="InterPro" id="IPR000847">
    <property type="entry name" value="LysR_HTH_N"/>
</dbReference>
<dbReference type="InterPro" id="IPR036390">
    <property type="entry name" value="WH_DNA-bd_sf"/>
</dbReference>
<dbReference type="InterPro" id="IPR036388">
    <property type="entry name" value="WH-like_DNA-bd_sf"/>
</dbReference>
<dbReference type="OrthoDB" id="8479357at2"/>
<keyword evidence="4" id="KW-0804">Transcription</keyword>
<dbReference type="PROSITE" id="PS50931">
    <property type="entry name" value="HTH_LYSR"/>
    <property type="match status" value="1"/>
</dbReference>
<name>A0A163YZ37_9BACI</name>
<organism evidence="5 6">
    <name type="scientific">Aeribacillus pallidus</name>
    <dbReference type="NCBI Taxonomy" id="33936"/>
    <lineage>
        <taxon>Bacteria</taxon>
        <taxon>Bacillati</taxon>
        <taxon>Bacillota</taxon>
        <taxon>Bacilli</taxon>
        <taxon>Bacillales</taxon>
        <taxon>Bacillaceae</taxon>
        <taxon>Aeribacillus</taxon>
    </lineage>
</organism>
<keyword evidence="3" id="KW-0238">DNA-binding</keyword>
<dbReference type="GO" id="GO:0000976">
    <property type="term" value="F:transcription cis-regulatory region binding"/>
    <property type="evidence" value="ECO:0007669"/>
    <property type="project" value="TreeGrafter"/>
</dbReference>
<protein>
    <submittedName>
        <fullName evidence="5">Uncharacterized protein</fullName>
    </submittedName>
</protein>
<dbReference type="Pfam" id="PF03466">
    <property type="entry name" value="LysR_substrate"/>
    <property type="match status" value="1"/>
</dbReference>
<proteinExistence type="inferred from homology"/>
<reference evidence="5 6" key="1">
    <citation type="submission" date="2016-04" db="EMBL/GenBank/DDBJ databases">
        <title>Draft genome sequence of Aeribacillus pallidus 8m3 from petroleum reservoir.</title>
        <authorList>
            <person name="Poltaraus A.B."/>
            <person name="Nazina T.N."/>
            <person name="Tourova T.P."/>
            <person name="Malakho S.M."/>
            <person name="Korshunova A.V."/>
            <person name="Sokolova D.S."/>
        </authorList>
    </citation>
    <scope>NUCLEOTIDE SEQUENCE [LARGE SCALE GENOMIC DNA]</scope>
    <source>
        <strain evidence="5 6">8m3</strain>
    </source>
</reference>
<evidence type="ECO:0000313" key="6">
    <source>
        <dbReference type="Proteomes" id="UP000076476"/>
    </source>
</evidence>
<dbReference type="GO" id="GO:0003700">
    <property type="term" value="F:DNA-binding transcription factor activity"/>
    <property type="evidence" value="ECO:0007669"/>
    <property type="project" value="InterPro"/>
</dbReference>
<dbReference type="Pfam" id="PF00126">
    <property type="entry name" value="HTH_1"/>
    <property type="match status" value="1"/>
</dbReference>
<dbReference type="PRINTS" id="PR00039">
    <property type="entry name" value="HTHLYSR"/>
</dbReference>
<dbReference type="PANTHER" id="PTHR30126:SF40">
    <property type="entry name" value="HTH-TYPE TRANSCRIPTIONAL REGULATOR GLTR"/>
    <property type="match status" value="1"/>
</dbReference>
<keyword evidence="2" id="KW-0805">Transcription regulation</keyword>
<dbReference type="Gene3D" id="3.40.190.290">
    <property type="match status" value="1"/>
</dbReference>
<dbReference type="PANTHER" id="PTHR30126">
    <property type="entry name" value="HTH-TYPE TRANSCRIPTIONAL REGULATOR"/>
    <property type="match status" value="1"/>
</dbReference>
<evidence type="ECO:0000313" key="5">
    <source>
        <dbReference type="EMBL" id="KZN97809.1"/>
    </source>
</evidence>
<evidence type="ECO:0000256" key="3">
    <source>
        <dbReference type="ARBA" id="ARBA00023125"/>
    </source>
</evidence>